<feature type="compositionally biased region" description="Polar residues" evidence="10">
    <location>
        <begin position="491"/>
        <end position="519"/>
    </location>
</feature>
<protein>
    <recommendedName>
        <fullName evidence="2">RING-type E3 ubiquitin transferase</fullName>
        <ecNumber evidence="2">2.3.2.27</ecNumber>
    </recommendedName>
</protein>
<evidence type="ECO:0000256" key="6">
    <source>
        <dbReference type="ARBA" id="ARBA00022833"/>
    </source>
</evidence>
<evidence type="ECO:0000256" key="10">
    <source>
        <dbReference type="SAM" id="MobiDB-lite"/>
    </source>
</evidence>
<evidence type="ECO:0000256" key="3">
    <source>
        <dbReference type="ARBA" id="ARBA00022679"/>
    </source>
</evidence>
<keyword evidence="4" id="KW-0479">Metal-binding</keyword>
<feature type="compositionally biased region" description="Polar residues" evidence="10">
    <location>
        <begin position="389"/>
        <end position="402"/>
    </location>
</feature>
<dbReference type="EMBL" id="CACVBS010000045">
    <property type="protein sequence ID" value="CAA7264459.1"/>
    <property type="molecule type" value="Genomic_DNA"/>
</dbReference>
<sequence length="659" mass="74273">MVMTRSRSATRSPKRLKLEQLEATSIGPQEDEHDEDIAEESESACSICLQEVVDRTVIPKCSHEFCFECLLVWTKQSRRCPLCSQGIGDYLIHSIRSRYDYRKHFLPPLRKSPSPSRPVQSNAILRSTRQHARRRWRERVWGAQDGEQDESDKLQRSILMRRWIYQHDLYAKHVASNAFTKYRPYPTPAQFSASQELVSRTTTFLRRELQVWEGLDVEFLTTLIISLMKSIDIRSESAVKLISEFLDMDEAYVPGGRHTNAEHFAHEVYSYVRSPYKDLFVYDSVVQYDTPSGIPPPSDVQYNRWWTEPSSSRVPREPSPPARQRTRAERSGSSDRSYSWSPSGRRYTPPPRDDRGSSNRQYVSKDTSRDYSHRVRQPHSRRVEGMDYTPNSSHGQPTNGRSPSPRAHSTDLKGKQKADGPISLPKGTSDHEDSRDRKLNLERTPPPTQAYDASTNHGANRAPTKITRVPRNLSLPDSVKAHLARNLGSRPATNASATRQQDCQRSSTSSQHAVEQVGNFDSDSIPSLLLRMSGPFPPASSFFATTPIGSEHPLGLATPADGEVAGSQEDTASNECLGQQSSIAEDTVLSALEVRARLLARLNREKRQAEVSTPSGYSAGSNRPAVLQEQAKEKEATLRVKAQLRARLATEKRLADSHK</sequence>
<keyword evidence="7" id="KW-0805">Transcription regulation</keyword>
<reference evidence="12 13" key="1">
    <citation type="submission" date="2020-01" db="EMBL/GenBank/DDBJ databases">
        <authorList>
            <person name="Gupta K D."/>
        </authorList>
    </citation>
    <scope>NUCLEOTIDE SEQUENCE [LARGE SCALE GENOMIC DNA]</scope>
</reference>
<keyword evidence="13" id="KW-1185">Reference proteome</keyword>
<evidence type="ECO:0000256" key="7">
    <source>
        <dbReference type="ARBA" id="ARBA00023015"/>
    </source>
</evidence>
<dbReference type="GO" id="GO:0006513">
    <property type="term" value="P:protein monoubiquitination"/>
    <property type="evidence" value="ECO:0007669"/>
    <property type="project" value="TreeGrafter"/>
</dbReference>
<feature type="region of interest" description="Disordered" evidence="10">
    <location>
        <begin position="1"/>
        <end position="36"/>
    </location>
</feature>
<evidence type="ECO:0000313" key="13">
    <source>
        <dbReference type="Proteomes" id="UP000467700"/>
    </source>
</evidence>
<evidence type="ECO:0000256" key="2">
    <source>
        <dbReference type="ARBA" id="ARBA00012483"/>
    </source>
</evidence>
<feature type="compositionally biased region" description="Low complexity" evidence="10">
    <location>
        <begin position="334"/>
        <end position="343"/>
    </location>
</feature>
<evidence type="ECO:0000313" key="12">
    <source>
        <dbReference type="EMBL" id="CAA7264459.1"/>
    </source>
</evidence>
<dbReference type="Pfam" id="PF13639">
    <property type="entry name" value="zf-RING_2"/>
    <property type="match status" value="1"/>
</dbReference>
<dbReference type="EC" id="2.3.2.27" evidence="2"/>
<keyword evidence="3" id="KW-0808">Transferase</keyword>
<feature type="region of interest" description="Disordered" evidence="10">
    <location>
        <begin position="606"/>
        <end position="625"/>
    </location>
</feature>
<comment type="caution">
    <text evidence="12">The sequence shown here is derived from an EMBL/GenBank/DDBJ whole genome shotgun (WGS) entry which is preliminary data.</text>
</comment>
<feature type="domain" description="RING-type" evidence="11">
    <location>
        <begin position="45"/>
        <end position="84"/>
    </location>
</feature>
<evidence type="ECO:0000259" key="11">
    <source>
        <dbReference type="PROSITE" id="PS50089"/>
    </source>
</evidence>
<dbReference type="PANTHER" id="PTHR46077:SF1">
    <property type="entry name" value="TOP1 BINDING ARGININE_SERINE RICH PROTEIN, E3 UBIQUITIN LIGASE"/>
    <property type="match status" value="1"/>
</dbReference>
<evidence type="ECO:0000256" key="5">
    <source>
        <dbReference type="ARBA" id="ARBA00022771"/>
    </source>
</evidence>
<gene>
    <name evidence="12" type="ORF">AAE3_LOCUS6707</name>
</gene>
<feature type="compositionally biased region" description="Basic and acidic residues" evidence="10">
    <location>
        <begin position="428"/>
        <end position="441"/>
    </location>
</feature>
<comment type="catalytic activity">
    <reaction evidence="1">
        <text>S-ubiquitinyl-[E2 ubiquitin-conjugating enzyme]-L-cysteine + [acceptor protein]-L-lysine = [E2 ubiquitin-conjugating enzyme]-L-cysteine + N(6)-ubiquitinyl-[acceptor protein]-L-lysine.</text>
        <dbReference type="EC" id="2.3.2.27"/>
    </reaction>
</comment>
<dbReference type="OrthoDB" id="21204at2759"/>
<dbReference type="PANTHER" id="PTHR46077">
    <property type="entry name" value="E3 UBIQUITIN-PROTEIN LIGASE TOPORS"/>
    <property type="match status" value="1"/>
</dbReference>
<dbReference type="SMART" id="SM00184">
    <property type="entry name" value="RING"/>
    <property type="match status" value="1"/>
</dbReference>
<evidence type="ECO:0000256" key="8">
    <source>
        <dbReference type="ARBA" id="ARBA00023163"/>
    </source>
</evidence>
<dbReference type="AlphaFoldDB" id="A0A8S0VRQ8"/>
<feature type="region of interest" description="Disordered" evidence="10">
    <location>
        <begin position="308"/>
        <end position="519"/>
    </location>
</feature>
<dbReference type="GO" id="GO:0000209">
    <property type="term" value="P:protein polyubiquitination"/>
    <property type="evidence" value="ECO:0007669"/>
    <property type="project" value="TreeGrafter"/>
</dbReference>
<dbReference type="GO" id="GO:0008270">
    <property type="term" value="F:zinc ion binding"/>
    <property type="evidence" value="ECO:0007669"/>
    <property type="project" value="UniProtKB-KW"/>
</dbReference>
<dbReference type="InterPro" id="IPR001841">
    <property type="entry name" value="Znf_RING"/>
</dbReference>
<dbReference type="InterPro" id="IPR017907">
    <property type="entry name" value="Znf_RING_CS"/>
</dbReference>
<evidence type="ECO:0000256" key="1">
    <source>
        <dbReference type="ARBA" id="ARBA00000900"/>
    </source>
</evidence>
<accession>A0A8S0VRQ8</accession>
<evidence type="ECO:0000256" key="9">
    <source>
        <dbReference type="PROSITE-ProRule" id="PRU00175"/>
    </source>
</evidence>
<feature type="compositionally biased region" description="Polar residues" evidence="10">
    <location>
        <begin position="1"/>
        <end position="11"/>
    </location>
</feature>
<dbReference type="Gene3D" id="3.30.40.10">
    <property type="entry name" value="Zinc/RING finger domain, C3HC4 (zinc finger)"/>
    <property type="match status" value="1"/>
</dbReference>
<dbReference type="GO" id="GO:0061630">
    <property type="term" value="F:ubiquitin protein ligase activity"/>
    <property type="evidence" value="ECO:0007669"/>
    <property type="project" value="UniProtKB-EC"/>
</dbReference>
<keyword evidence="6" id="KW-0862">Zinc</keyword>
<feature type="compositionally biased region" description="Polar residues" evidence="10">
    <location>
        <begin position="610"/>
        <end position="621"/>
    </location>
</feature>
<evidence type="ECO:0000256" key="4">
    <source>
        <dbReference type="ARBA" id="ARBA00022723"/>
    </source>
</evidence>
<name>A0A8S0VRQ8_CYCAE</name>
<dbReference type="SUPFAM" id="SSF57850">
    <property type="entry name" value="RING/U-box"/>
    <property type="match status" value="1"/>
</dbReference>
<keyword evidence="8" id="KW-0804">Transcription</keyword>
<dbReference type="InterPro" id="IPR013083">
    <property type="entry name" value="Znf_RING/FYVE/PHD"/>
</dbReference>
<dbReference type="Proteomes" id="UP000467700">
    <property type="component" value="Unassembled WGS sequence"/>
</dbReference>
<feature type="compositionally biased region" description="Basic and acidic residues" evidence="10">
    <location>
        <begin position="408"/>
        <end position="418"/>
    </location>
</feature>
<organism evidence="12 13">
    <name type="scientific">Cyclocybe aegerita</name>
    <name type="common">Black poplar mushroom</name>
    <name type="synonym">Agrocybe aegerita</name>
    <dbReference type="NCBI Taxonomy" id="1973307"/>
    <lineage>
        <taxon>Eukaryota</taxon>
        <taxon>Fungi</taxon>
        <taxon>Dikarya</taxon>
        <taxon>Basidiomycota</taxon>
        <taxon>Agaricomycotina</taxon>
        <taxon>Agaricomycetes</taxon>
        <taxon>Agaricomycetidae</taxon>
        <taxon>Agaricales</taxon>
        <taxon>Agaricineae</taxon>
        <taxon>Bolbitiaceae</taxon>
        <taxon>Cyclocybe</taxon>
    </lineage>
</organism>
<dbReference type="PROSITE" id="PS00518">
    <property type="entry name" value="ZF_RING_1"/>
    <property type="match status" value="1"/>
</dbReference>
<proteinExistence type="predicted"/>
<dbReference type="PROSITE" id="PS50089">
    <property type="entry name" value="ZF_RING_2"/>
    <property type="match status" value="1"/>
</dbReference>
<keyword evidence="5 9" id="KW-0863">Zinc-finger</keyword>